<dbReference type="Proteomes" id="UP000243579">
    <property type="component" value="Unassembled WGS sequence"/>
</dbReference>
<keyword evidence="5" id="KW-1185">Reference proteome</keyword>
<proteinExistence type="predicted"/>
<dbReference type="Gene3D" id="1.25.40.20">
    <property type="entry name" value="Ankyrin repeat-containing domain"/>
    <property type="match status" value="2"/>
</dbReference>
<dbReference type="PANTHER" id="PTHR24201:SF8">
    <property type="entry name" value="CYCLIN-DEPENDENT KINASE 4 INHIBITOR B"/>
    <property type="match status" value="1"/>
</dbReference>
<dbReference type="InterPro" id="IPR002110">
    <property type="entry name" value="Ankyrin_rpt"/>
</dbReference>
<evidence type="ECO:0000256" key="1">
    <source>
        <dbReference type="ARBA" id="ARBA00022737"/>
    </source>
</evidence>
<dbReference type="SMART" id="SM00248">
    <property type="entry name" value="ANK"/>
    <property type="match status" value="3"/>
</dbReference>
<evidence type="ECO:0000256" key="2">
    <source>
        <dbReference type="ARBA" id="ARBA00023043"/>
    </source>
</evidence>
<keyword evidence="1" id="KW-0677">Repeat</keyword>
<dbReference type="EMBL" id="JNBR01000014">
    <property type="protein sequence ID" value="OQS01112.1"/>
    <property type="molecule type" value="Genomic_DNA"/>
</dbReference>
<feature type="repeat" description="ANK" evidence="3">
    <location>
        <begin position="213"/>
        <end position="245"/>
    </location>
</feature>
<dbReference type="PANTHER" id="PTHR24201">
    <property type="entry name" value="ANK_REP_REGION DOMAIN-CONTAINING PROTEIN"/>
    <property type="match status" value="1"/>
</dbReference>
<dbReference type="PROSITE" id="PS50088">
    <property type="entry name" value="ANK_REPEAT"/>
    <property type="match status" value="2"/>
</dbReference>
<evidence type="ECO:0000313" key="4">
    <source>
        <dbReference type="EMBL" id="OQS01112.1"/>
    </source>
</evidence>
<dbReference type="InterPro" id="IPR036770">
    <property type="entry name" value="Ankyrin_rpt-contain_sf"/>
</dbReference>
<name>A0A1V9ZSU6_ACHHY</name>
<dbReference type="InterPro" id="IPR050776">
    <property type="entry name" value="Ank_Repeat/CDKN_Inhibitor"/>
</dbReference>
<organism evidence="4 5">
    <name type="scientific">Achlya hypogyna</name>
    <name type="common">Oomycete</name>
    <name type="synonym">Protoachlya hypogyna</name>
    <dbReference type="NCBI Taxonomy" id="1202772"/>
    <lineage>
        <taxon>Eukaryota</taxon>
        <taxon>Sar</taxon>
        <taxon>Stramenopiles</taxon>
        <taxon>Oomycota</taxon>
        <taxon>Saprolegniomycetes</taxon>
        <taxon>Saprolegniales</taxon>
        <taxon>Achlyaceae</taxon>
        <taxon>Achlya</taxon>
    </lineage>
</organism>
<dbReference type="GO" id="GO:2000045">
    <property type="term" value="P:regulation of G1/S transition of mitotic cell cycle"/>
    <property type="evidence" value="ECO:0007669"/>
    <property type="project" value="TreeGrafter"/>
</dbReference>
<dbReference type="GO" id="GO:0008285">
    <property type="term" value="P:negative regulation of cell population proliferation"/>
    <property type="evidence" value="ECO:0007669"/>
    <property type="project" value="TreeGrafter"/>
</dbReference>
<dbReference type="PROSITE" id="PS50297">
    <property type="entry name" value="ANK_REP_REGION"/>
    <property type="match status" value="1"/>
</dbReference>
<comment type="caution">
    <text evidence="4">The sequence shown here is derived from an EMBL/GenBank/DDBJ whole genome shotgun (WGS) entry which is preliminary data.</text>
</comment>
<dbReference type="AlphaFoldDB" id="A0A1V9ZSU6"/>
<dbReference type="GO" id="GO:0019901">
    <property type="term" value="F:protein kinase binding"/>
    <property type="evidence" value="ECO:0007669"/>
    <property type="project" value="TreeGrafter"/>
</dbReference>
<reference evidence="4 5" key="1">
    <citation type="journal article" date="2014" name="Genome Biol. Evol.">
        <title>The secreted proteins of Achlya hypogyna and Thraustotheca clavata identify the ancestral oomycete secretome and reveal gene acquisitions by horizontal gene transfer.</title>
        <authorList>
            <person name="Misner I."/>
            <person name="Blouin N."/>
            <person name="Leonard G."/>
            <person name="Richards T.A."/>
            <person name="Lane C.E."/>
        </authorList>
    </citation>
    <scope>NUCLEOTIDE SEQUENCE [LARGE SCALE GENOMIC DNA]</scope>
    <source>
        <strain evidence="4 5">ATCC 48635</strain>
    </source>
</reference>
<evidence type="ECO:0000256" key="3">
    <source>
        <dbReference type="PROSITE-ProRule" id="PRU00023"/>
    </source>
</evidence>
<evidence type="ECO:0000313" key="5">
    <source>
        <dbReference type="Proteomes" id="UP000243579"/>
    </source>
</evidence>
<dbReference type="GO" id="GO:0005634">
    <property type="term" value="C:nucleus"/>
    <property type="evidence" value="ECO:0007669"/>
    <property type="project" value="TreeGrafter"/>
</dbReference>
<gene>
    <name evidence="4" type="ORF">ACHHYP_01811</name>
</gene>
<dbReference type="SUPFAM" id="SSF48403">
    <property type="entry name" value="Ankyrin repeat"/>
    <property type="match status" value="1"/>
</dbReference>
<protein>
    <submittedName>
        <fullName evidence="4">Uncharacterized protein</fullName>
    </submittedName>
</protein>
<sequence length="425" mass="46977">MQAHLKHTVDSAMPDDPGLFKGIYANKVDWSPSQVRELAQLQPPPLRPVDTSGKYHLRSIQHNYPIPGSQLLHEREREIAALAKKNMVFLKTSGPQDANARAKTTTTPKAAYEDCLHTLEQGKLHFLSTSLLDVLNKKEESLAKDLAARQHRLGGLQGDLATVESFWSLLLEGRTREATLLVTQHDFIDVNVAVNYDLHSKSISVEHGKSFELALTPLMVAARLHNVEIVTALLLNGADPQLSTANEDTALHYVWRDLPLADPSIRWVVRAKRASAVQQQLLAHGALANHQNSHGTTALHNVARLGLKEAAEQLLRHHGDPRLRDTNGRTPLDEAKAQGHDDVWSLLATFQTIDRVRSETDFRNAARSQFKTPGNLSLAWSPPPTQLLANIRLASHRATYLKGNFLTQSGALVLAADDEGTWAVT</sequence>
<dbReference type="Pfam" id="PF12796">
    <property type="entry name" value="Ank_2"/>
    <property type="match status" value="1"/>
</dbReference>
<dbReference type="Pfam" id="PF00023">
    <property type="entry name" value="Ank"/>
    <property type="match status" value="1"/>
</dbReference>
<dbReference type="GO" id="GO:0005737">
    <property type="term" value="C:cytoplasm"/>
    <property type="evidence" value="ECO:0007669"/>
    <property type="project" value="TreeGrafter"/>
</dbReference>
<keyword evidence="2 3" id="KW-0040">ANK repeat</keyword>
<accession>A0A1V9ZSU6</accession>
<dbReference type="OrthoDB" id="194358at2759"/>
<feature type="repeat" description="ANK" evidence="3">
    <location>
        <begin position="294"/>
        <end position="326"/>
    </location>
</feature>
<dbReference type="GO" id="GO:0004861">
    <property type="term" value="F:cyclin-dependent protein serine/threonine kinase inhibitor activity"/>
    <property type="evidence" value="ECO:0007669"/>
    <property type="project" value="TreeGrafter"/>
</dbReference>
<dbReference type="STRING" id="1202772.A0A1V9ZSU6"/>